<dbReference type="Pfam" id="PF07811">
    <property type="entry name" value="TadE"/>
    <property type="match status" value="1"/>
</dbReference>
<organism evidence="3 4">
    <name type="scientific">Phenylobacterium soli</name>
    <dbReference type="NCBI Taxonomy" id="2170551"/>
    <lineage>
        <taxon>Bacteria</taxon>
        <taxon>Pseudomonadati</taxon>
        <taxon>Pseudomonadota</taxon>
        <taxon>Alphaproteobacteria</taxon>
        <taxon>Caulobacterales</taxon>
        <taxon>Caulobacteraceae</taxon>
        <taxon>Phenylobacterium</taxon>
    </lineage>
</organism>
<accession>A0A328AT62</accession>
<keyword evidence="1" id="KW-0472">Membrane</keyword>
<dbReference type="EMBL" id="QFYQ01000001">
    <property type="protein sequence ID" value="RAK56128.1"/>
    <property type="molecule type" value="Genomic_DNA"/>
</dbReference>
<dbReference type="InterPro" id="IPR012495">
    <property type="entry name" value="TadE-like_dom"/>
</dbReference>
<evidence type="ECO:0000256" key="1">
    <source>
        <dbReference type="SAM" id="Phobius"/>
    </source>
</evidence>
<evidence type="ECO:0000313" key="3">
    <source>
        <dbReference type="EMBL" id="RAK56128.1"/>
    </source>
</evidence>
<keyword evidence="1" id="KW-0812">Transmembrane</keyword>
<dbReference type="AlphaFoldDB" id="A0A328AT62"/>
<keyword evidence="1" id="KW-1133">Transmembrane helix</keyword>
<dbReference type="RefSeq" id="WP_111529876.1">
    <property type="nucleotide sequence ID" value="NZ_JBHRSG010000003.1"/>
</dbReference>
<evidence type="ECO:0000313" key="4">
    <source>
        <dbReference type="Proteomes" id="UP000249254"/>
    </source>
</evidence>
<comment type="caution">
    <text evidence="3">The sequence shown here is derived from an EMBL/GenBank/DDBJ whole genome shotgun (WGS) entry which is preliminary data.</text>
</comment>
<feature type="transmembrane region" description="Helical" evidence="1">
    <location>
        <begin position="20"/>
        <end position="47"/>
    </location>
</feature>
<gene>
    <name evidence="3" type="ORF">DJ017_17215</name>
</gene>
<evidence type="ECO:0000259" key="2">
    <source>
        <dbReference type="Pfam" id="PF07811"/>
    </source>
</evidence>
<sequence>MNRLRRSLVRFACSTKGASLVEFALVFPVFIVLTLATINLGMLLYGVNDLHYAAQRTARCIAVGGGSGTAVTNCLDQAPTLYFGPSMGASFTHSTAGCGNTVTGSGAFTVITGLVNPSVSISASGCYPLQ</sequence>
<protein>
    <recommendedName>
        <fullName evidence="2">TadE-like domain-containing protein</fullName>
    </recommendedName>
</protein>
<keyword evidence="4" id="KW-1185">Reference proteome</keyword>
<proteinExistence type="predicted"/>
<reference evidence="4" key="1">
    <citation type="submission" date="2018-05" db="EMBL/GenBank/DDBJ databases">
        <authorList>
            <person name="Li X."/>
        </authorList>
    </citation>
    <scope>NUCLEOTIDE SEQUENCE [LARGE SCALE GENOMIC DNA]</scope>
    <source>
        <strain evidence="4">LX32</strain>
    </source>
</reference>
<dbReference type="Proteomes" id="UP000249254">
    <property type="component" value="Unassembled WGS sequence"/>
</dbReference>
<feature type="domain" description="TadE-like" evidence="2">
    <location>
        <begin position="17"/>
        <end position="59"/>
    </location>
</feature>
<dbReference type="OrthoDB" id="7907064at2"/>
<name>A0A328AT62_9CAUL</name>